<comment type="caution">
    <text evidence="1">The sequence shown here is derived from an EMBL/GenBank/DDBJ whole genome shotgun (WGS) entry which is preliminary data.</text>
</comment>
<evidence type="ECO:0000313" key="1">
    <source>
        <dbReference type="EMBL" id="PIE83145.1"/>
    </source>
</evidence>
<organism evidence="1 2">
    <name type="scientific">Candidatus Contendibacter odensensis</name>
    <dbReference type="NCBI Taxonomy" id="1400860"/>
    <lineage>
        <taxon>Bacteria</taxon>
        <taxon>Pseudomonadati</taxon>
        <taxon>Pseudomonadota</taxon>
        <taxon>Gammaproteobacteria</taxon>
        <taxon>Candidatus Competibacteraceae</taxon>
        <taxon>Candidatus Contendibacter</taxon>
    </lineage>
</organism>
<dbReference type="Pfam" id="PF14113">
    <property type="entry name" value="Tae4"/>
    <property type="match status" value="1"/>
</dbReference>
<sequence length="175" mass="19753">MPAGLIRLKDCGIATHPMITGEDSLCTTAGKINFSDQCAIRVGVALSACGVNVANIPGACHCWHHKKSASHVLAAEELANGLTKYPIAGLGKVQKIDPSKFKNELAVHKDIIFFKDYWRRNGESFRNRSGDHIDLWNRSRLTDWFTRVRIQAGFSWEGRFSDYSKSKEIWFWKVL</sequence>
<dbReference type="AlphaFoldDB" id="A0A2G6PF21"/>
<evidence type="ECO:0008006" key="3">
    <source>
        <dbReference type="Google" id="ProtNLM"/>
    </source>
</evidence>
<accession>A0A2G6PF21</accession>
<dbReference type="Gene3D" id="3.90.1720.80">
    <property type="match status" value="1"/>
</dbReference>
<name>A0A2G6PF21_9GAMM</name>
<dbReference type="EMBL" id="PDTV01000007">
    <property type="protein sequence ID" value="PIE83145.1"/>
    <property type="molecule type" value="Genomic_DNA"/>
</dbReference>
<proteinExistence type="predicted"/>
<reference evidence="1 2" key="1">
    <citation type="submission" date="2017-10" db="EMBL/GenBank/DDBJ databases">
        <title>Novel microbial diversity and functional potential in the marine mammal oral microbiome.</title>
        <authorList>
            <person name="Dudek N.K."/>
            <person name="Sun C.L."/>
            <person name="Burstein D."/>
            <person name="Kantor R.S."/>
            <person name="Aliaga Goltsman D.S."/>
            <person name="Bik E.M."/>
            <person name="Thomas B.C."/>
            <person name="Banfield J.F."/>
            <person name="Relman D.A."/>
        </authorList>
    </citation>
    <scope>NUCLEOTIDE SEQUENCE [LARGE SCALE GENOMIC DNA]</scope>
    <source>
        <strain evidence="1">DOLJORAL78_50_517</strain>
    </source>
</reference>
<dbReference type="InterPro" id="IPR025562">
    <property type="entry name" value="Tae4"/>
</dbReference>
<dbReference type="Proteomes" id="UP000229278">
    <property type="component" value="Unassembled WGS sequence"/>
</dbReference>
<gene>
    <name evidence="1" type="ORF">CSA09_03520</name>
</gene>
<evidence type="ECO:0000313" key="2">
    <source>
        <dbReference type="Proteomes" id="UP000229278"/>
    </source>
</evidence>
<protein>
    <recommendedName>
        <fullName evidence="3">Type VI secretion system (T6SS), amidase effector protein 4</fullName>
    </recommendedName>
</protein>